<dbReference type="CDD" id="cd02966">
    <property type="entry name" value="TlpA_like_family"/>
    <property type="match status" value="1"/>
</dbReference>
<organism evidence="6 7">
    <name type="scientific">Sinorhizobium fredii (strain USDA 257)</name>
    <dbReference type="NCBI Taxonomy" id="1185652"/>
    <lineage>
        <taxon>Bacteria</taxon>
        <taxon>Pseudomonadati</taxon>
        <taxon>Pseudomonadota</taxon>
        <taxon>Alphaproteobacteria</taxon>
        <taxon>Hyphomicrobiales</taxon>
        <taxon>Rhizobiaceae</taxon>
        <taxon>Sinorhizobium/Ensifer group</taxon>
        <taxon>Sinorhizobium</taxon>
    </lineage>
</organism>
<evidence type="ECO:0000256" key="1">
    <source>
        <dbReference type="ARBA" id="ARBA00004196"/>
    </source>
</evidence>
<dbReference type="GO" id="GO:0030313">
    <property type="term" value="C:cell envelope"/>
    <property type="evidence" value="ECO:0007669"/>
    <property type="project" value="UniProtKB-SubCell"/>
</dbReference>
<dbReference type="PANTHER" id="PTHR42852:SF6">
    <property type="entry name" value="THIOL:DISULFIDE INTERCHANGE PROTEIN DSBE"/>
    <property type="match status" value="1"/>
</dbReference>
<dbReference type="Pfam" id="PF08534">
    <property type="entry name" value="Redoxin"/>
    <property type="match status" value="1"/>
</dbReference>
<accession>I3X5X5</accession>
<evidence type="ECO:0000256" key="3">
    <source>
        <dbReference type="ARBA" id="ARBA00023157"/>
    </source>
</evidence>
<dbReference type="InterPro" id="IPR050553">
    <property type="entry name" value="Thioredoxin_ResA/DsbE_sf"/>
</dbReference>
<dbReference type="HOGENOM" id="CLU_042529_11_0_5"/>
<dbReference type="InterPro" id="IPR017937">
    <property type="entry name" value="Thioredoxin_CS"/>
</dbReference>
<dbReference type="PATRIC" id="fig|1185652.3.peg.2803"/>
<dbReference type="RefSeq" id="WP_014763444.1">
    <property type="nucleotide sequence ID" value="NC_018000.1"/>
</dbReference>
<dbReference type="GO" id="GO:0015036">
    <property type="term" value="F:disulfide oxidoreductase activity"/>
    <property type="evidence" value="ECO:0007669"/>
    <property type="project" value="UniProtKB-ARBA"/>
</dbReference>
<dbReference type="EMBL" id="CP003563">
    <property type="protein sequence ID" value="AFL51281.1"/>
    <property type="molecule type" value="Genomic_DNA"/>
</dbReference>
<proteinExistence type="predicted"/>
<evidence type="ECO:0000259" key="5">
    <source>
        <dbReference type="PROSITE" id="PS51352"/>
    </source>
</evidence>
<dbReference type="PANTHER" id="PTHR42852">
    <property type="entry name" value="THIOL:DISULFIDE INTERCHANGE PROTEIN DSBE"/>
    <property type="match status" value="1"/>
</dbReference>
<dbReference type="InterPro" id="IPR013766">
    <property type="entry name" value="Thioredoxin_domain"/>
</dbReference>
<keyword evidence="4" id="KW-0676">Redox-active center</keyword>
<evidence type="ECO:0000313" key="6">
    <source>
        <dbReference type="EMBL" id="AFL51281.1"/>
    </source>
</evidence>
<dbReference type="InterPro" id="IPR036249">
    <property type="entry name" value="Thioredoxin-like_sf"/>
</dbReference>
<comment type="subcellular location">
    <subcellularLocation>
        <location evidence="1">Cell envelope</location>
    </subcellularLocation>
</comment>
<dbReference type="InterPro" id="IPR013740">
    <property type="entry name" value="Redoxin"/>
</dbReference>
<dbReference type="STRING" id="1185652.USDA257_c27080"/>
<name>I3X5X5_SINF2</name>
<dbReference type="eggNOG" id="COG0526">
    <property type="taxonomic scope" value="Bacteria"/>
</dbReference>
<dbReference type="SUPFAM" id="SSF52833">
    <property type="entry name" value="Thioredoxin-like"/>
    <property type="match status" value="1"/>
</dbReference>
<reference evidence="6 7" key="1">
    <citation type="journal article" date="2012" name="J. Bacteriol.">
        <title>Complete genome sequence of the broad-host-range strain Sinorhizobium fredii USDA257.</title>
        <authorList>
            <person name="Schuldes J."/>
            <person name="Rodriguez Orbegoso M."/>
            <person name="Schmeisser C."/>
            <person name="Krishnan H.B."/>
            <person name="Daniel R."/>
            <person name="Streit W.R."/>
        </authorList>
    </citation>
    <scope>NUCLEOTIDE SEQUENCE [LARGE SCALE GENOMIC DNA]</scope>
    <source>
        <strain evidence="6 7">USDA 257</strain>
    </source>
</reference>
<sequence length="215" mass="22865">MTKMNTDTARTSAPSAMRRRSLLLLGVMGFAGFAGALFLRASVGPEPEGVPKGFVLNDTPKPIPDVLFTDGDGQPRTLADFRGKVVLLNVWATWCLPCRKEMPTLDRLQAALGGDRFQVVALSVDRLGAETVKTFYSEIGVRRLAAHVDASGRALSALAAVGLPTTILIDTDGRELGRLMGPAEWDAPDMVAFLKSIVEQKAGGVPTSGNKGNSQ</sequence>
<keyword evidence="2" id="KW-0201">Cytochrome c-type biogenesis</keyword>
<evidence type="ECO:0000256" key="4">
    <source>
        <dbReference type="ARBA" id="ARBA00023284"/>
    </source>
</evidence>
<dbReference type="GO" id="GO:0017004">
    <property type="term" value="P:cytochrome complex assembly"/>
    <property type="evidence" value="ECO:0007669"/>
    <property type="project" value="UniProtKB-KW"/>
</dbReference>
<protein>
    <submittedName>
        <fullName evidence="6">Thiol:disulfide interchange protein TlpA</fullName>
    </submittedName>
</protein>
<keyword evidence="3" id="KW-1015">Disulfide bond</keyword>
<gene>
    <name evidence="6" type="primary">tlpA1</name>
    <name evidence="6" type="ORF">USDA257_c27080</name>
</gene>
<evidence type="ECO:0000256" key="2">
    <source>
        <dbReference type="ARBA" id="ARBA00022748"/>
    </source>
</evidence>
<dbReference type="PROSITE" id="PS51352">
    <property type="entry name" value="THIOREDOXIN_2"/>
    <property type="match status" value="1"/>
</dbReference>
<evidence type="ECO:0000313" key="7">
    <source>
        <dbReference type="Proteomes" id="UP000006180"/>
    </source>
</evidence>
<dbReference type="Gene3D" id="3.40.30.10">
    <property type="entry name" value="Glutaredoxin"/>
    <property type="match status" value="1"/>
</dbReference>
<dbReference type="PROSITE" id="PS00194">
    <property type="entry name" value="THIOREDOXIN_1"/>
    <property type="match status" value="1"/>
</dbReference>
<dbReference type="KEGG" id="sfd:USDA257_c27080"/>
<dbReference type="Proteomes" id="UP000006180">
    <property type="component" value="Chromosome"/>
</dbReference>
<dbReference type="AlphaFoldDB" id="I3X5X5"/>
<feature type="domain" description="Thioredoxin" evidence="5">
    <location>
        <begin position="57"/>
        <end position="199"/>
    </location>
</feature>